<organism evidence="2 3">
    <name type="scientific">Limosilactobacillus reuteri</name>
    <name type="common">Lactobacillus reuteri</name>
    <dbReference type="NCBI Taxonomy" id="1598"/>
    <lineage>
        <taxon>Bacteria</taxon>
        <taxon>Bacillati</taxon>
        <taxon>Bacillota</taxon>
        <taxon>Bacilli</taxon>
        <taxon>Lactobacillales</taxon>
        <taxon>Lactobacillaceae</taxon>
        <taxon>Limosilactobacillus</taxon>
    </lineage>
</organism>
<sequence length="132" mass="14926">MMSPKSIARWQELKAKKLSGRTVPEDMEYKKLQMKHDADVLALNELKWKAELAEAIMLSSMNNSNTKSVLDDVIQSEIGEEQKPYSRKDIADFVTDFLAKAKQEVTTQNHKQPLGSNPLNNNELPNGSKHSN</sequence>
<evidence type="ECO:0000313" key="3">
    <source>
        <dbReference type="Proteomes" id="UP000510868"/>
    </source>
</evidence>
<evidence type="ECO:0000256" key="1">
    <source>
        <dbReference type="SAM" id="MobiDB-lite"/>
    </source>
</evidence>
<protein>
    <submittedName>
        <fullName evidence="2">Replication protein</fullName>
    </submittedName>
</protein>
<feature type="region of interest" description="Disordered" evidence="1">
    <location>
        <begin position="104"/>
        <end position="132"/>
    </location>
</feature>
<reference evidence="2 3" key="1">
    <citation type="submission" date="2020-07" db="EMBL/GenBank/DDBJ databases">
        <title>Genome sequence of Lactobacillus reuteri CNEI-KCA3 isolated from the faeces of a reared-broiler chicken, South-East Nigeria, reveals presence of CRISPR arrays.</title>
        <authorList>
            <person name="Anukam K.C."/>
            <person name="Ibezim C.N."/>
            <person name="BeecK W.V."/>
            <person name="Allonsius C."/>
            <person name="Broek M.D."/>
            <person name="Tuyaerts I."/>
            <person name="Attama A."/>
            <person name="Esimone C.O."/>
            <person name="Lebeer S."/>
        </authorList>
    </citation>
    <scope>NUCLEOTIDE SEQUENCE [LARGE SCALE GENOMIC DNA]</scope>
    <source>
        <strain evidence="2 3">CNEI-KCA3</strain>
    </source>
</reference>
<evidence type="ECO:0000313" key="2">
    <source>
        <dbReference type="EMBL" id="QLQ62912.1"/>
    </source>
</evidence>
<accession>A0A7L6BKV4</accession>
<dbReference type="EMBL" id="CP059275">
    <property type="protein sequence ID" value="QLQ62912.1"/>
    <property type="molecule type" value="Genomic_DNA"/>
</dbReference>
<proteinExistence type="predicted"/>
<name>A0A7L6BKV4_LIMRT</name>
<gene>
    <name evidence="2" type="ORF">HHK02_10365</name>
</gene>
<dbReference type="Proteomes" id="UP000510868">
    <property type="component" value="Chromosome"/>
</dbReference>
<dbReference type="AlphaFoldDB" id="A0A7L6BKV4"/>